<comment type="subcellular location">
    <subcellularLocation>
        <location evidence="1">Cell outer membrane</location>
    </subcellularLocation>
</comment>
<dbReference type="Proteomes" id="UP000325105">
    <property type="component" value="Unassembled WGS sequence"/>
</dbReference>
<comment type="caution">
    <text evidence="7">The sequence shown here is derived from an EMBL/GenBank/DDBJ whole genome shotgun (WGS) entry which is preliminary data.</text>
</comment>
<protein>
    <submittedName>
        <fullName evidence="7">Outer membrane efflux protein</fullName>
    </submittedName>
</protein>
<dbReference type="OrthoDB" id="9811587at2"/>
<dbReference type="GO" id="GO:0009279">
    <property type="term" value="C:cell outer membrane"/>
    <property type="evidence" value="ECO:0007669"/>
    <property type="project" value="UniProtKB-SubCell"/>
</dbReference>
<keyword evidence="5" id="KW-0998">Cell outer membrane</keyword>
<keyword evidence="8" id="KW-1185">Reference proteome</keyword>
<gene>
    <name evidence="7" type="ORF">BC792_1348</name>
</gene>
<proteinExistence type="predicted"/>
<evidence type="ECO:0000256" key="1">
    <source>
        <dbReference type="ARBA" id="ARBA00004442"/>
    </source>
</evidence>
<feature type="chain" id="PRO_5024391948" evidence="6">
    <location>
        <begin position="18"/>
        <end position="108"/>
    </location>
</feature>
<organism evidence="7 8">
    <name type="scientific">Sphingobacterium allocomposti</name>
    <dbReference type="NCBI Taxonomy" id="415956"/>
    <lineage>
        <taxon>Bacteria</taxon>
        <taxon>Pseudomonadati</taxon>
        <taxon>Bacteroidota</taxon>
        <taxon>Sphingobacteriia</taxon>
        <taxon>Sphingobacteriales</taxon>
        <taxon>Sphingobacteriaceae</taxon>
        <taxon>Sphingobacterium</taxon>
    </lineage>
</organism>
<dbReference type="PANTHER" id="PTHR30026">
    <property type="entry name" value="OUTER MEMBRANE PROTEIN TOLC"/>
    <property type="match status" value="1"/>
</dbReference>
<evidence type="ECO:0000256" key="5">
    <source>
        <dbReference type="ARBA" id="ARBA00023237"/>
    </source>
</evidence>
<evidence type="ECO:0000256" key="2">
    <source>
        <dbReference type="ARBA" id="ARBA00022452"/>
    </source>
</evidence>
<dbReference type="GO" id="GO:0015288">
    <property type="term" value="F:porin activity"/>
    <property type="evidence" value="ECO:0007669"/>
    <property type="project" value="TreeGrafter"/>
</dbReference>
<feature type="signal peptide" evidence="6">
    <location>
        <begin position="1"/>
        <end position="17"/>
    </location>
</feature>
<name>A0A5S5CY29_9SPHI</name>
<dbReference type="EMBL" id="VNHX01000034">
    <property type="protein sequence ID" value="TYP87756.1"/>
    <property type="molecule type" value="Genomic_DNA"/>
</dbReference>
<keyword evidence="3" id="KW-0812">Transmembrane</keyword>
<dbReference type="GO" id="GO:0015562">
    <property type="term" value="F:efflux transmembrane transporter activity"/>
    <property type="evidence" value="ECO:0007669"/>
    <property type="project" value="InterPro"/>
</dbReference>
<dbReference type="InterPro" id="IPR051906">
    <property type="entry name" value="TolC-like"/>
</dbReference>
<evidence type="ECO:0000313" key="7">
    <source>
        <dbReference type="EMBL" id="TYP87756.1"/>
    </source>
</evidence>
<dbReference type="SUPFAM" id="SSF56954">
    <property type="entry name" value="Outer membrane efflux proteins (OEP)"/>
    <property type="match status" value="1"/>
</dbReference>
<reference evidence="7 8" key="1">
    <citation type="submission" date="2019-07" db="EMBL/GenBank/DDBJ databases">
        <title>Genomic Encyclopedia of Archaeal and Bacterial Type Strains, Phase II (KMG-II): from individual species to whole genera.</title>
        <authorList>
            <person name="Goeker M."/>
        </authorList>
    </citation>
    <scope>NUCLEOTIDE SEQUENCE [LARGE SCALE GENOMIC DNA]</scope>
    <source>
        <strain evidence="7 8">DSM 18850</strain>
    </source>
</reference>
<evidence type="ECO:0000313" key="8">
    <source>
        <dbReference type="Proteomes" id="UP000325105"/>
    </source>
</evidence>
<dbReference type="AlphaFoldDB" id="A0A5S5CY29"/>
<dbReference type="PANTHER" id="PTHR30026:SF20">
    <property type="entry name" value="OUTER MEMBRANE PROTEIN TOLC"/>
    <property type="match status" value="1"/>
</dbReference>
<evidence type="ECO:0000256" key="3">
    <source>
        <dbReference type="ARBA" id="ARBA00022692"/>
    </source>
</evidence>
<keyword evidence="2" id="KW-1134">Transmembrane beta strand</keyword>
<accession>A0A5S5CY29</accession>
<dbReference type="RefSeq" id="WP_148910316.1">
    <property type="nucleotide sequence ID" value="NZ_VNHX01000034.1"/>
</dbReference>
<keyword evidence="4" id="KW-0472">Membrane</keyword>
<keyword evidence="6" id="KW-0732">Signal</keyword>
<dbReference type="GO" id="GO:1990281">
    <property type="term" value="C:efflux pump complex"/>
    <property type="evidence" value="ECO:0007669"/>
    <property type="project" value="TreeGrafter"/>
</dbReference>
<sequence length="108" mass="12034">MKDVVRFYLLFIVCAMAAAPVSGQALHPLSLAECIERAVKNNPTLRRSELNLSRNQINYAQAQYNRLPSLNGNVAHSYNQGRSINSTTNQFVDNSYFSGNQSISLSRP</sequence>
<evidence type="ECO:0000256" key="6">
    <source>
        <dbReference type="SAM" id="SignalP"/>
    </source>
</evidence>
<dbReference type="Gene3D" id="1.20.1600.10">
    <property type="entry name" value="Outer membrane efflux proteins (OEP)"/>
    <property type="match status" value="1"/>
</dbReference>
<evidence type="ECO:0000256" key="4">
    <source>
        <dbReference type="ARBA" id="ARBA00023136"/>
    </source>
</evidence>